<accession>A0ABR8VQB4</accession>
<evidence type="ECO:0000256" key="1">
    <source>
        <dbReference type="SAM" id="Phobius"/>
    </source>
</evidence>
<evidence type="ECO:0000313" key="3">
    <source>
        <dbReference type="Proteomes" id="UP000648182"/>
    </source>
</evidence>
<protein>
    <recommendedName>
        <fullName evidence="4">DUF5668 domain-containing protein</fullName>
    </recommendedName>
</protein>
<dbReference type="RefSeq" id="WP_191814598.1">
    <property type="nucleotide sequence ID" value="NZ_JACSPV010000034.1"/>
</dbReference>
<gene>
    <name evidence="2" type="ORF">H9631_16120</name>
</gene>
<name>A0ABR8VQB4_9BACI</name>
<organism evidence="2 3">
    <name type="scientific">Bacillus norwichensis</name>
    <dbReference type="NCBI Taxonomy" id="2762217"/>
    <lineage>
        <taxon>Bacteria</taxon>
        <taxon>Bacillati</taxon>
        <taxon>Bacillota</taxon>
        <taxon>Bacilli</taxon>
        <taxon>Bacillales</taxon>
        <taxon>Bacillaceae</taxon>
        <taxon>Bacillus</taxon>
    </lineage>
</organism>
<keyword evidence="1" id="KW-1133">Transmembrane helix</keyword>
<feature type="transmembrane region" description="Helical" evidence="1">
    <location>
        <begin position="39"/>
        <end position="58"/>
    </location>
</feature>
<comment type="caution">
    <text evidence="2">The sequence shown here is derived from an EMBL/GenBank/DDBJ whole genome shotgun (WGS) entry which is preliminary data.</text>
</comment>
<keyword evidence="1" id="KW-0472">Membrane</keyword>
<reference evidence="2 3" key="1">
    <citation type="submission" date="2020-08" db="EMBL/GenBank/DDBJ databases">
        <title>A Genomic Blueprint of the Chicken Gut Microbiome.</title>
        <authorList>
            <person name="Gilroy R."/>
            <person name="Ravi A."/>
            <person name="Getino M."/>
            <person name="Pursley I."/>
            <person name="Horton D.L."/>
            <person name="Alikhan N.-F."/>
            <person name="Baker D."/>
            <person name="Gharbi K."/>
            <person name="Hall N."/>
            <person name="Watson M."/>
            <person name="Adriaenssens E.M."/>
            <person name="Foster-Nyarko E."/>
            <person name="Jarju S."/>
            <person name="Secka A."/>
            <person name="Antonio M."/>
            <person name="Oren A."/>
            <person name="Chaudhuri R."/>
            <person name="La Ragione R.M."/>
            <person name="Hildebrand F."/>
            <person name="Pallen M.J."/>
        </authorList>
    </citation>
    <scope>NUCLEOTIDE SEQUENCE [LARGE SCALE GENOMIC DNA]</scope>
    <source>
        <strain evidence="2 3">Sa1BUA2</strain>
    </source>
</reference>
<feature type="transmembrane region" description="Helical" evidence="1">
    <location>
        <begin position="70"/>
        <end position="89"/>
    </location>
</feature>
<sequence>MRTWRVGSFSMGAALLLLGVFLLLSQVLKWGDPSVALLSWWPIIFIVLGVEIIVYLARSQKEKISIQYDFISIIFIAVLGTCGLAMAILSSSGLLELAGNVVKAEVQTADLPRYEEASLNSIDRIVVDTGSFPLTVESTEEKTVSLFGTYQAETLNGKKMIKSPSDYVLAEKKGDTLFIKLKELPRQRFINHYNDADATLLIPADKKVEFKGIGRDLTFKPRGLKNDWEINTPGWVKIETGEKVDLKIEANKVYELEGEWKNIKDVNAEDLKSGDISFGKGTNTITINHANRVEVD</sequence>
<proteinExistence type="predicted"/>
<keyword evidence="1" id="KW-0812">Transmembrane</keyword>
<evidence type="ECO:0000313" key="2">
    <source>
        <dbReference type="EMBL" id="MBD8006606.1"/>
    </source>
</evidence>
<keyword evidence="3" id="KW-1185">Reference proteome</keyword>
<evidence type="ECO:0008006" key="4">
    <source>
        <dbReference type="Google" id="ProtNLM"/>
    </source>
</evidence>
<dbReference type="EMBL" id="JACSPV010000034">
    <property type="protein sequence ID" value="MBD8006606.1"/>
    <property type="molecule type" value="Genomic_DNA"/>
</dbReference>
<dbReference type="Proteomes" id="UP000648182">
    <property type="component" value="Unassembled WGS sequence"/>
</dbReference>